<comment type="caution">
    <text evidence="1">The sequence shown here is derived from an EMBL/GenBank/DDBJ whole genome shotgun (WGS) entry which is preliminary data.</text>
</comment>
<dbReference type="PANTHER" id="PTHR33137">
    <property type="entry name" value="MEDIATOR OF RNA POLYMERASE II TRANSCRIPTION SUBUNIT 15A-RELATED"/>
    <property type="match status" value="1"/>
</dbReference>
<sequence length="332" mass="37341">MENANGVDWQEEVYQKIKYMKEMYLSNLKDLYENIAHQVFWFTTLQHDSLHHRLQNENIEKLKMFKVTLEHIMLFLQLRKQDIELNHKGKLVSVEKNISFFLRSSSTQSGTNPVQANLESLQQNSNALPHLLPIQPMQQRLSNQQLTPLCNRLLIQQQLLRSQQSMEYQQAMNALQQLMQWNNLTHLQHNSLSGVSTNSNTQQYMINSVQHGFNLDLGLSNSWNSLQQVSTGFLQQNPVNNLQHGNISSFSTQSGTNPIQANISSLQQNSTNVAEPAIKTTVPQSADAATTFSKTKVNATAASNATVDHTIANPPDVTASTVFHAASATTIS</sequence>
<reference evidence="1 2" key="1">
    <citation type="submission" date="2023-10" db="EMBL/GenBank/DDBJ databases">
        <title>Genome-Wide Identification Analysis in wild type Solanum Pinnatisectum Reveals Some Genes Defensing Phytophthora Infestans.</title>
        <authorList>
            <person name="Sun C."/>
        </authorList>
    </citation>
    <scope>NUCLEOTIDE SEQUENCE [LARGE SCALE GENOMIC DNA]</scope>
    <source>
        <strain evidence="1">LQN</strain>
        <tissue evidence="1">Leaf</tissue>
    </source>
</reference>
<dbReference type="InterPro" id="IPR044661">
    <property type="entry name" value="MED15a/b/c-like"/>
</dbReference>
<organism evidence="1 2">
    <name type="scientific">Solanum pinnatisectum</name>
    <name type="common">tansyleaf nightshade</name>
    <dbReference type="NCBI Taxonomy" id="50273"/>
    <lineage>
        <taxon>Eukaryota</taxon>
        <taxon>Viridiplantae</taxon>
        <taxon>Streptophyta</taxon>
        <taxon>Embryophyta</taxon>
        <taxon>Tracheophyta</taxon>
        <taxon>Spermatophyta</taxon>
        <taxon>Magnoliopsida</taxon>
        <taxon>eudicotyledons</taxon>
        <taxon>Gunneridae</taxon>
        <taxon>Pentapetalae</taxon>
        <taxon>asterids</taxon>
        <taxon>lamiids</taxon>
        <taxon>Solanales</taxon>
        <taxon>Solanaceae</taxon>
        <taxon>Solanoideae</taxon>
        <taxon>Solaneae</taxon>
        <taxon>Solanum</taxon>
    </lineage>
</organism>
<protein>
    <submittedName>
        <fullName evidence="1">Uncharacterized protein</fullName>
    </submittedName>
</protein>
<proteinExistence type="predicted"/>
<dbReference type="Proteomes" id="UP001311915">
    <property type="component" value="Unassembled WGS sequence"/>
</dbReference>
<evidence type="ECO:0000313" key="1">
    <source>
        <dbReference type="EMBL" id="KAK4720734.1"/>
    </source>
</evidence>
<keyword evidence="2" id="KW-1185">Reference proteome</keyword>
<dbReference type="GO" id="GO:0003713">
    <property type="term" value="F:transcription coactivator activity"/>
    <property type="evidence" value="ECO:0007669"/>
    <property type="project" value="InterPro"/>
</dbReference>
<evidence type="ECO:0000313" key="2">
    <source>
        <dbReference type="Proteomes" id="UP001311915"/>
    </source>
</evidence>
<dbReference type="AlphaFoldDB" id="A0AAV9L5I1"/>
<name>A0AAV9L5I1_9SOLN</name>
<gene>
    <name evidence="1" type="ORF">R3W88_010967</name>
</gene>
<dbReference type="PANTHER" id="PTHR33137:SF4">
    <property type="entry name" value="MEDIATOR OF RNA POLYMERASE II TRANSCRIPTION SUBUNIT 15A-RELATED"/>
    <property type="match status" value="1"/>
</dbReference>
<dbReference type="EMBL" id="JAWPEI010000007">
    <property type="protein sequence ID" value="KAK4720734.1"/>
    <property type="molecule type" value="Genomic_DNA"/>
</dbReference>
<dbReference type="GO" id="GO:0031490">
    <property type="term" value="F:chromatin DNA binding"/>
    <property type="evidence" value="ECO:0007669"/>
    <property type="project" value="InterPro"/>
</dbReference>
<accession>A0AAV9L5I1</accession>